<evidence type="ECO:0000256" key="1">
    <source>
        <dbReference type="PROSITE-ProRule" id="PRU00175"/>
    </source>
</evidence>
<dbReference type="SMART" id="SM00184">
    <property type="entry name" value="RING"/>
    <property type="match status" value="1"/>
</dbReference>
<keyword evidence="6" id="KW-1185">Reference proteome</keyword>
<feature type="compositionally biased region" description="Polar residues" evidence="2">
    <location>
        <begin position="31"/>
        <end position="50"/>
    </location>
</feature>
<evidence type="ECO:0000256" key="2">
    <source>
        <dbReference type="SAM" id="MobiDB-lite"/>
    </source>
</evidence>
<dbReference type="Pfam" id="PF14624">
    <property type="entry name" value="Vwaint"/>
    <property type="match status" value="1"/>
</dbReference>
<dbReference type="SUPFAM" id="SSF53300">
    <property type="entry name" value="vWA-like"/>
    <property type="match status" value="1"/>
</dbReference>
<feature type="region of interest" description="Disordered" evidence="2">
    <location>
        <begin position="659"/>
        <end position="687"/>
    </location>
</feature>
<proteinExistence type="predicted"/>
<dbReference type="Pfam" id="PF00092">
    <property type="entry name" value="VWA"/>
    <property type="match status" value="1"/>
</dbReference>
<feature type="domain" description="RING-type" evidence="3">
    <location>
        <begin position="58"/>
        <end position="102"/>
    </location>
</feature>
<dbReference type="Proteomes" id="UP001140206">
    <property type="component" value="Chromosome 2"/>
</dbReference>
<dbReference type="InterPro" id="IPR002035">
    <property type="entry name" value="VWF_A"/>
</dbReference>
<dbReference type="PROSITE" id="PS50089">
    <property type="entry name" value="ZF_RING_2"/>
    <property type="match status" value="1"/>
</dbReference>
<dbReference type="SMART" id="SM00327">
    <property type="entry name" value="VWA"/>
    <property type="match status" value="1"/>
</dbReference>
<dbReference type="Gene3D" id="3.30.40.10">
    <property type="entry name" value="Zinc/RING finger domain, C3HC4 (zinc finger)"/>
    <property type="match status" value="1"/>
</dbReference>
<feature type="domain" description="VWFA" evidence="4">
    <location>
        <begin position="237"/>
        <end position="421"/>
    </location>
</feature>
<dbReference type="PANTHER" id="PTHR10579:SF167">
    <property type="entry name" value="OS02G0619600 PROTEIN"/>
    <property type="match status" value="1"/>
</dbReference>
<evidence type="ECO:0000259" key="3">
    <source>
        <dbReference type="PROSITE" id="PS50089"/>
    </source>
</evidence>
<dbReference type="PANTHER" id="PTHR10579">
    <property type="entry name" value="CALCIUM-ACTIVATED CHLORIDE CHANNEL REGULATOR"/>
    <property type="match status" value="1"/>
</dbReference>
<evidence type="ECO:0000259" key="4">
    <source>
        <dbReference type="PROSITE" id="PS50234"/>
    </source>
</evidence>
<dbReference type="EMBL" id="JAMFTS010000002">
    <property type="protein sequence ID" value="KAJ4784423.1"/>
    <property type="molecule type" value="Genomic_DNA"/>
</dbReference>
<dbReference type="Gene3D" id="3.40.50.410">
    <property type="entry name" value="von Willebrand factor, type A domain"/>
    <property type="match status" value="1"/>
</dbReference>
<dbReference type="InterPro" id="IPR013083">
    <property type="entry name" value="Znf_RING/FYVE/PHD"/>
</dbReference>
<dbReference type="InterPro" id="IPR036465">
    <property type="entry name" value="vWFA_dom_sf"/>
</dbReference>
<name>A0AAV8ETC1_9POAL</name>
<feature type="region of interest" description="Disordered" evidence="2">
    <location>
        <begin position="28"/>
        <end position="50"/>
    </location>
</feature>
<dbReference type="SUPFAM" id="SSF57850">
    <property type="entry name" value="RING/U-box"/>
    <property type="match status" value="1"/>
</dbReference>
<dbReference type="InterPro" id="IPR051266">
    <property type="entry name" value="CLCR"/>
</dbReference>
<sequence>MENAWSRAKRALTHRLCISLPRTRDDVAGATSGQAPASEAVSLTPSAASGSRSSKKICAICLGGMKSGHGQALFTAECSHTFHFQCISSNVKHGNYVCPVCRAKWKEIPSVITAPAENIHGRARVNPINLPHEDNSINLFPRFSRFDAFSGHLSSFHVSEPSTFDDDEVVLSPSESHKDIRSEVSQTVEIKTYPEYSAVPQLSSEDDFAVLIHLKAPDGSCIGAQDIAGTATRAPIDLVTVLDVSGSMSGSKLTLLKRAMGFVIHSLGPSDRLSVVAFASSARRLFPLSRMSGPGKQRALQAVNSLTTGGGTNIADGLKKAAKVIDERKQKNAVCSIVLLSDGQDTHTISANRIHADYKALIPSTILRSAATGGIQTPVHTFGFGTDHDSVAMHSISENSHGTFSFIENEEVIQDAFAQCIGGLLSVVVQSMRLRVECLHPDVVLTSIHSGSYSSELHNNGQSGVVEVGDLYSDEERDFLLSLKVPSVFGELETQLIEVSYTYNDPVSKDVIKLEGEDVTVQRSENSDITPLMSIEVDRERNRVRAAEAMSVARMAAERGEFAQAVSVLEERRKLLSESLAARGGDQLCIALDAELREMQERMANRRRYEESGRAYMLSGLSSHWSQRATARGDSTESHSMVHSYQTPSMVDMLQRSQTFLPPDRGSPTPRPQVRQSRSFGGRFRLL</sequence>
<keyword evidence="1" id="KW-0863">Zinc-finger</keyword>
<accession>A0AAV8ETC1</accession>
<reference evidence="5" key="1">
    <citation type="submission" date="2022-08" db="EMBL/GenBank/DDBJ databases">
        <authorList>
            <person name="Marques A."/>
        </authorList>
    </citation>
    <scope>NUCLEOTIDE SEQUENCE</scope>
    <source>
        <strain evidence="5">RhyPub2mFocal</strain>
        <tissue evidence="5">Leaves</tissue>
    </source>
</reference>
<dbReference type="Pfam" id="PF17123">
    <property type="entry name" value="zf-RING_11"/>
    <property type="match status" value="1"/>
</dbReference>
<dbReference type="InterPro" id="IPR001841">
    <property type="entry name" value="Znf_RING"/>
</dbReference>
<evidence type="ECO:0000313" key="6">
    <source>
        <dbReference type="Proteomes" id="UP001140206"/>
    </source>
</evidence>
<dbReference type="PROSITE" id="PS50234">
    <property type="entry name" value="VWFA"/>
    <property type="match status" value="1"/>
</dbReference>
<dbReference type="GO" id="GO:0008270">
    <property type="term" value="F:zinc ion binding"/>
    <property type="evidence" value="ECO:0007669"/>
    <property type="project" value="UniProtKB-KW"/>
</dbReference>
<dbReference type="CDD" id="cd23114">
    <property type="entry name" value="RING-H2_WAVH2"/>
    <property type="match status" value="1"/>
</dbReference>
<evidence type="ECO:0000313" key="5">
    <source>
        <dbReference type="EMBL" id="KAJ4784423.1"/>
    </source>
</evidence>
<gene>
    <name evidence="5" type="ORF">LUZ62_035669</name>
</gene>
<comment type="caution">
    <text evidence="5">The sequence shown here is derived from an EMBL/GenBank/DDBJ whole genome shotgun (WGS) entry which is preliminary data.</text>
</comment>
<dbReference type="AlphaFoldDB" id="A0AAV8ETC1"/>
<protein>
    <submittedName>
        <fullName evidence="5">Zinc finger (C3HC4-type RING finger) family protein</fullName>
    </submittedName>
</protein>
<keyword evidence="1" id="KW-0862">Zinc</keyword>
<keyword evidence="1" id="KW-0479">Metal-binding</keyword>
<dbReference type="InterPro" id="IPR032838">
    <property type="entry name" value="Vwaint_dom"/>
</dbReference>
<organism evidence="5 6">
    <name type="scientific">Rhynchospora pubera</name>
    <dbReference type="NCBI Taxonomy" id="906938"/>
    <lineage>
        <taxon>Eukaryota</taxon>
        <taxon>Viridiplantae</taxon>
        <taxon>Streptophyta</taxon>
        <taxon>Embryophyta</taxon>
        <taxon>Tracheophyta</taxon>
        <taxon>Spermatophyta</taxon>
        <taxon>Magnoliopsida</taxon>
        <taxon>Liliopsida</taxon>
        <taxon>Poales</taxon>
        <taxon>Cyperaceae</taxon>
        <taxon>Cyperoideae</taxon>
        <taxon>Rhynchosporeae</taxon>
        <taxon>Rhynchospora</taxon>
    </lineage>
</organism>